<dbReference type="Gene3D" id="2.60.40.790">
    <property type="match status" value="1"/>
</dbReference>
<dbReference type="Proteomes" id="UP000694620">
    <property type="component" value="Chromosome 18"/>
</dbReference>
<name>A0A8C4TJJ9_ERPCA</name>
<dbReference type="Ensembl" id="ENSECRT00000032919.1">
    <property type="protein sequence ID" value="ENSECRP00000032198.1"/>
    <property type="gene ID" value="ENSECRG00000021837.1"/>
</dbReference>
<protein>
    <submittedName>
        <fullName evidence="1">Uncharacterized protein</fullName>
    </submittedName>
</protein>
<sequence>FSHFHFFTLIRTPPPAAFCCDPLCMFGLGSGIGSFRDELSGLWMEWARRHHFAVWQSYVRSSAWAALNHEHGPEITQPREGGEDWRVSLDVKQFSPEEVTIQTNGDHLAISGIVLCSMFSSCFGDLVPRWVLFSESLCLVHFNVCLFLFVLCHMTCKVFPVLYLICCDQAV</sequence>
<dbReference type="AlphaFoldDB" id="A0A8C4TJJ9"/>
<organism evidence="1 2">
    <name type="scientific">Erpetoichthys calabaricus</name>
    <name type="common">Rope fish</name>
    <name type="synonym">Calamoichthys calabaricus</name>
    <dbReference type="NCBI Taxonomy" id="27687"/>
    <lineage>
        <taxon>Eukaryota</taxon>
        <taxon>Metazoa</taxon>
        <taxon>Chordata</taxon>
        <taxon>Craniata</taxon>
        <taxon>Vertebrata</taxon>
        <taxon>Euteleostomi</taxon>
        <taxon>Actinopterygii</taxon>
        <taxon>Polypteriformes</taxon>
        <taxon>Polypteridae</taxon>
        <taxon>Erpetoichthys</taxon>
    </lineage>
</organism>
<dbReference type="CDD" id="cd06526">
    <property type="entry name" value="metazoan_ACD"/>
    <property type="match status" value="1"/>
</dbReference>
<evidence type="ECO:0000313" key="1">
    <source>
        <dbReference type="Ensembl" id="ENSECRP00000032198.1"/>
    </source>
</evidence>
<reference evidence="1" key="1">
    <citation type="submission" date="2021-06" db="EMBL/GenBank/DDBJ databases">
        <authorList>
            <consortium name="Wellcome Sanger Institute Data Sharing"/>
        </authorList>
    </citation>
    <scope>NUCLEOTIDE SEQUENCE [LARGE SCALE GENOMIC DNA]</scope>
</reference>
<reference evidence="1" key="2">
    <citation type="submission" date="2025-08" db="UniProtKB">
        <authorList>
            <consortium name="Ensembl"/>
        </authorList>
    </citation>
    <scope>IDENTIFICATION</scope>
</reference>
<keyword evidence="2" id="KW-1185">Reference proteome</keyword>
<evidence type="ECO:0000313" key="2">
    <source>
        <dbReference type="Proteomes" id="UP000694620"/>
    </source>
</evidence>
<reference evidence="1" key="3">
    <citation type="submission" date="2025-09" db="UniProtKB">
        <authorList>
            <consortium name="Ensembl"/>
        </authorList>
    </citation>
    <scope>IDENTIFICATION</scope>
</reference>
<dbReference type="InterPro" id="IPR008978">
    <property type="entry name" value="HSP20-like_chaperone"/>
</dbReference>
<accession>A0A8C4TJJ9</accession>
<proteinExistence type="predicted"/>